<dbReference type="Proteomes" id="UP000192257">
    <property type="component" value="Unassembled WGS sequence"/>
</dbReference>
<dbReference type="RefSeq" id="XP_028883456.1">
    <property type="nucleotide sequence ID" value="XM_029025140.1"/>
</dbReference>
<dbReference type="EMBL" id="NBCO01000012">
    <property type="protein sequence ID" value="ORC89390.1"/>
    <property type="molecule type" value="Genomic_DNA"/>
</dbReference>
<accession>A0A1X0NZ15</accession>
<gene>
    <name evidence="2" type="ORF">TM35_000121650</name>
</gene>
<protein>
    <submittedName>
        <fullName evidence="2">Thioesterase superfamily protein</fullName>
    </submittedName>
</protein>
<evidence type="ECO:0000313" key="3">
    <source>
        <dbReference type="Proteomes" id="UP000192257"/>
    </source>
</evidence>
<dbReference type="Pfam" id="PF03061">
    <property type="entry name" value="4HBT"/>
    <property type="match status" value="1"/>
</dbReference>
<organism evidence="2 3">
    <name type="scientific">Trypanosoma theileri</name>
    <dbReference type="NCBI Taxonomy" id="67003"/>
    <lineage>
        <taxon>Eukaryota</taxon>
        <taxon>Discoba</taxon>
        <taxon>Euglenozoa</taxon>
        <taxon>Kinetoplastea</taxon>
        <taxon>Metakinetoplastina</taxon>
        <taxon>Trypanosomatida</taxon>
        <taxon>Trypanosomatidae</taxon>
        <taxon>Trypanosoma</taxon>
    </lineage>
</organism>
<reference evidence="2 3" key="1">
    <citation type="submission" date="2017-03" db="EMBL/GenBank/DDBJ databases">
        <title>An alternative strategy for trypanosome survival in the mammalian bloodstream revealed through genome and transcriptome analysis of the ubiquitous bovine parasite Trypanosoma (Megatrypanum) theileri.</title>
        <authorList>
            <person name="Kelly S."/>
            <person name="Ivens A."/>
            <person name="Mott A."/>
            <person name="O'Neill E."/>
            <person name="Emms D."/>
            <person name="Macleod O."/>
            <person name="Voorheis P."/>
            <person name="Matthews J."/>
            <person name="Matthews K."/>
            <person name="Carrington M."/>
        </authorList>
    </citation>
    <scope>NUCLEOTIDE SEQUENCE [LARGE SCALE GENOMIC DNA]</scope>
    <source>
        <strain evidence="2">Edinburgh</strain>
    </source>
</reference>
<evidence type="ECO:0000313" key="2">
    <source>
        <dbReference type="EMBL" id="ORC89390.1"/>
    </source>
</evidence>
<sequence>MLKRFPFWVPVSAHTPSFLERGTQFTQSSPHTQLLLTKLNYRLEETRVLCIPDTRKKERLVSLAMAFPFTITADACDVPVGMKPEDTPVMSCGALTSLVDTTTSLHVVERLLPENITHVSVDIQVRSLHPIRAGDRVVLISRMDKMGARLAFLSAELLHDNNSEIGLDTATTETTSGKEGEDMNKNGNQVGSLKVLEEMIVRHRVLAQGNHVKCLLR</sequence>
<name>A0A1X0NZ15_9TRYP</name>
<dbReference type="Gene3D" id="3.10.129.10">
    <property type="entry name" value="Hotdog Thioesterase"/>
    <property type="match status" value="1"/>
</dbReference>
<dbReference type="InterPro" id="IPR029069">
    <property type="entry name" value="HotDog_dom_sf"/>
</dbReference>
<dbReference type="InterPro" id="IPR006683">
    <property type="entry name" value="Thioestr_dom"/>
</dbReference>
<proteinExistence type="predicted"/>
<evidence type="ECO:0000259" key="1">
    <source>
        <dbReference type="Pfam" id="PF03061"/>
    </source>
</evidence>
<keyword evidence="3" id="KW-1185">Reference proteome</keyword>
<feature type="domain" description="Thioesterase" evidence="1">
    <location>
        <begin position="92"/>
        <end position="162"/>
    </location>
</feature>
<dbReference type="OrthoDB" id="46529at2759"/>
<dbReference type="SUPFAM" id="SSF54637">
    <property type="entry name" value="Thioesterase/thiol ester dehydrase-isomerase"/>
    <property type="match status" value="1"/>
</dbReference>
<dbReference type="AlphaFoldDB" id="A0A1X0NZ15"/>
<dbReference type="VEuPathDB" id="TriTrypDB:TM35_000121650"/>
<dbReference type="GeneID" id="39984920"/>
<comment type="caution">
    <text evidence="2">The sequence shown here is derived from an EMBL/GenBank/DDBJ whole genome shotgun (WGS) entry which is preliminary data.</text>
</comment>